<keyword evidence="2" id="KW-0812">Transmembrane</keyword>
<feature type="compositionally biased region" description="Polar residues" evidence="1">
    <location>
        <begin position="254"/>
        <end position="263"/>
    </location>
</feature>
<evidence type="ECO:0000313" key="3">
    <source>
        <dbReference type="EMBL" id="KAF4617201.1"/>
    </source>
</evidence>
<keyword evidence="2" id="KW-1133">Transmembrane helix</keyword>
<evidence type="ECO:0000313" key="4">
    <source>
        <dbReference type="Proteomes" id="UP000521872"/>
    </source>
</evidence>
<evidence type="ECO:0000256" key="2">
    <source>
        <dbReference type="SAM" id="Phobius"/>
    </source>
</evidence>
<feature type="compositionally biased region" description="Basic residues" evidence="1">
    <location>
        <begin position="471"/>
        <end position="482"/>
    </location>
</feature>
<name>A0A8H4VNJ2_9AGAR</name>
<dbReference type="Proteomes" id="UP000521872">
    <property type="component" value="Unassembled WGS sequence"/>
</dbReference>
<evidence type="ECO:0000256" key="1">
    <source>
        <dbReference type="SAM" id="MobiDB-lite"/>
    </source>
</evidence>
<gene>
    <name evidence="3" type="ORF">D9613_005640</name>
</gene>
<feature type="compositionally biased region" description="Basic and acidic residues" evidence="1">
    <location>
        <begin position="453"/>
        <end position="469"/>
    </location>
</feature>
<dbReference type="AlphaFoldDB" id="A0A8H4VNJ2"/>
<keyword evidence="4" id="KW-1185">Reference proteome</keyword>
<feature type="region of interest" description="Disordered" evidence="1">
    <location>
        <begin position="453"/>
        <end position="491"/>
    </location>
</feature>
<keyword evidence="2" id="KW-0472">Membrane</keyword>
<protein>
    <submittedName>
        <fullName evidence="3">Uncharacterized protein</fullName>
    </submittedName>
</protein>
<proteinExistence type="predicted"/>
<feature type="transmembrane region" description="Helical" evidence="2">
    <location>
        <begin position="138"/>
        <end position="159"/>
    </location>
</feature>
<accession>A0A8H4VNJ2</accession>
<reference evidence="3 4" key="1">
    <citation type="submission" date="2019-12" db="EMBL/GenBank/DDBJ databases">
        <authorList>
            <person name="Floudas D."/>
            <person name="Bentzer J."/>
            <person name="Ahren D."/>
            <person name="Johansson T."/>
            <person name="Persson P."/>
            <person name="Tunlid A."/>
        </authorList>
    </citation>
    <scope>NUCLEOTIDE SEQUENCE [LARGE SCALE GENOMIC DNA]</scope>
    <source>
        <strain evidence="3 4">CBS 102.39</strain>
    </source>
</reference>
<organism evidence="3 4">
    <name type="scientific">Agrocybe pediades</name>
    <dbReference type="NCBI Taxonomy" id="84607"/>
    <lineage>
        <taxon>Eukaryota</taxon>
        <taxon>Fungi</taxon>
        <taxon>Dikarya</taxon>
        <taxon>Basidiomycota</taxon>
        <taxon>Agaricomycotina</taxon>
        <taxon>Agaricomycetes</taxon>
        <taxon>Agaricomycetidae</taxon>
        <taxon>Agaricales</taxon>
        <taxon>Agaricineae</taxon>
        <taxon>Strophariaceae</taxon>
        <taxon>Agrocybe</taxon>
    </lineage>
</organism>
<feature type="region of interest" description="Disordered" evidence="1">
    <location>
        <begin position="251"/>
        <end position="285"/>
    </location>
</feature>
<feature type="transmembrane region" description="Helical" evidence="2">
    <location>
        <begin position="198"/>
        <end position="225"/>
    </location>
</feature>
<dbReference type="EMBL" id="JAACJL010000030">
    <property type="protein sequence ID" value="KAF4617201.1"/>
    <property type="molecule type" value="Genomic_DNA"/>
</dbReference>
<comment type="caution">
    <text evidence="3">The sequence shown here is derived from an EMBL/GenBank/DDBJ whole genome shotgun (WGS) entry which is preliminary data.</text>
</comment>
<sequence>MNLEFIQRIITNFLTLMPIFDFVKARIGIATAADISTSITPLAILVNRHGLFKPALLCAIVEVVALAVNFYTYGIDEAVTRTIPLLEARSKVIFFAAYASIFTRLSHLGSKAIAYARSTAVAQTVTLFHRPALLSAHITHHIFTFFFGELYLASTIIYFENLPRRLCDYARRQGKEKILYPGKRIIGKTRSEYPFLAFAYRAVFLSFAAAVFFISVPIAFLYLYALDVGSVLIHTDEAYSQAFVEGQLRRSDDSSSGVLSTAVGSEEGQDDTSCGTAKASSDGGVEGVQEVVHEEKVESVVMEQVKDQKVLHWFEDDEDVFEECEEHEDVQVVLEQETRKVEDAKKVDAPKQPEEVVGKTSRLTPFAVPFVPKFSRTRQAAPAPAHAPVMPVYRVPIVFRPSLPTRSASVDWAPTFTSLPRMPAAPIPTSRSMPPTHWAPALIVPVVLEVPKRRGDKEIKSGDGVEPVKRGLSRKERHRKLMGVRAKESAT</sequence>